<organism evidence="1 2">
    <name type="scientific">Sphagnurus paluster</name>
    <dbReference type="NCBI Taxonomy" id="117069"/>
    <lineage>
        <taxon>Eukaryota</taxon>
        <taxon>Fungi</taxon>
        <taxon>Dikarya</taxon>
        <taxon>Basidiomycota</taxon>
        <taxon>Agaricomycotina</taxon>
        <taxon>Agaricomycetes</taxon>
        <taxon>Agaricomycetidae</taxon>
        <taxon>Agaricales</taxon>
        <taxon>Tricholomatineae</taxon>
        <taxon>Lyophyllaceae</taxon>
        <taxon>Sphagnurus</taxon>
    </lineage>
</organism>
<dbReference type="EMBL" id="JABCKI010006407">
    <property type="protein sequence ID" value="KAG5634447.1"/>
    <property type="molecule type" value="Genomic_DNA"/>
</dbReference>
<keyword evidence="2" id="KW-1185">Reference proteome</keyword>
<dbReference type="AlphaFoldDB" id="A0A9P7FSQ8"/>
<dbReference type="Proteomes" id="UP000717328">
    <property type="component" value="Unassembled WGS sequence"/>
</dbReference>
<evidence type="ECO:0000313" key="1">
    <source>
        <dbReference type="EMBL" id="KAG5634447.1"/>
    </source>
</evidence>
<protein>
    <submittedName>
        <fullName evidence="1">Uncharacterized protein</fullName>
    </submittedName>
</protein>
<proteinExistence type="predicted"/>
<reference evidence="1" key="2">
    <citation type="submission" date="2021-10" db="EMBL/GenBank/DDBJ databases">
        <title>Phylogenomics reveals ancestral predisposition of the termite-cultivated fungus Termitomyces towards a domesticated lifestyle.</title>
        <authorList>
            <person name="Auxier B."/>
            <person name="Grum-Grzhimaylo A."/>
            <person name="Cardenas M.E."/>
            <person name="Lodge J.D."/>
            <person name="Laessoe T."/>
            <person name="Pedersen O."/>
            <person name="Smith M.E."/>
            <person name="Kuyper T.W."/>
            <person name="Franco-Molano E.A."/>
            <person name="Baroni T.J."/>
            <person name="Aanen D.K."/>
        </authorList>
    </citation>
    <scope>NUCLEOTIDE SEQUENCE</scope>
    <source>
        <strain evidence="1">D49</strain>
    </source>
</reference>
<gene>
    <name evidence="1" type="ORF">H0H81_001916</name>
</gene>
<sequence length="215" mass="23665">MPLLETLAIDTADSDPQDILLQFITLQNASSIRHLKLDMGPDCTKISIIPFVWWKQLTHLNIESYITTGTLASVLWQYMALQDAQFCICLDSEAGVSVNPYKAPILPHLSILKLNLLYLLADQLTSINHTWDVFSTVFSKIQLPALRSVTCGTGDLMVTIPSSVLFHPKPHNLGILQSLVLMHVAFNTPVEIAQLIDACPALATLALFPARSSVS</sequence>
<evidence type="ECO:0000313" key="2">
    <source>
        <dbReference type="Proteomes" id="UP000717328"/>
    </source>
</evidence>
<name>A0A9P7FSQ8_9AGAR</name>
<accession>A0A9P7FSQ8</accession>
<reference evidence="1" key="1">
    <citation type="submission" date="2021-02" db="EMBL/GenBank/DDBJ databases">
        <authorList>
            <person name="Nieuwenhuis M."/>
            <person name="Van De Peppel L.J.J."/>
        </authorList>
    </citation>
    <scope>NUCLEOTIDE SEQUENCE</scope>
    <source>
        <strain evidence="1">D49</strain>
    </source>
</reference>
<comment type="caution">
    <text evidence="1">The sequence shown here is derived from an EMBL/GenBank/DDBJ whole genome shotgun (WGS) entry which is preliminary data.</text>
</comment>